<evidence type="ECO:0000256" key="5">
    <source>
        <dbReference type="ARBA" id="ARBA00023136"/>
    </source>
</evidence>
<evidence type="ECO:0000313" key="9">
    <source>
        <dbReference type="EMBL" id="GGY09662.1"/>
    </source>
</evidence>
<gene>
    <name evidence="9" type="ORF">GCM10007160_41250</name>
</gene>
<dbReference type="InterPro" id="IPR003856">
    <property type="entry name" value="LPS_length_determ_N"/>
</dbReference>
<dbReference type="Proteomes" id="UP000653056">
    <property type="component" value="Unassembled WGS sequence"/>
</dbReference>
<keyword evidence="5 7" id="KW-0472">Membrane</keyword>
<evidence type="ECO:0000256" key="2">
    <source>
        <dbReference type="ARBA" id="ARBA00022475"/>
    </source>
</evidence>
<feature type="domain" description="Polysaccharide chain length determinant N-terminal" evidence="8">
    <location>
        <begin position="19"/>
        <end position="72"/>
    </location>
</feature>
<keyword evidence="10" id="KW-1185">Reference proteome</keyword>
<feature type="coiled-coil region" evidence="6">
    <location>
        <begin position="152"/>
        <end position="208"/>
    </location>
</feature>
<dbReference type="InterPro" id="IPR050445">
    <property type="entry name" value="Bact_polysacc_biosynth/exp"/>
</dbReference>
<evidence type="ECO:0000256" key="1">
    <source>
        <dbReference type="ARBA" id="ARBA00004651"/>
    </source>
</evidence>
<dbReference type="Pfam" id="PF02706">
    <property type="entry name" value="Wzz"/>
    <property type="match status" value="1"/>
</dbReference>
<dbReference type="RefSeq" id="WP_189472635.1">
    <property type="nucleotide sequence ID" value="NZ_BMXS01000035.1"/>
</dbReference>
<dbReference type="PANTHER" id="PTHR32309:SF31">
    <property type="entry name" value="CAPSULAR EXOPOLYSACCHARIDE FAMILY"/>
    <property type="match status" value="1"/>
</dbReference>
<organism evidence="9 10">
    <name type="scientific">Litchfieldella qijiaojingensis</name>
    <dbReference type="NCBI Taxonomy" id="980347"/>
    <lineage>
        <taxon>Bacteria</taxon>
        <taxon>Pseudomonadati</taxon>
        <taxon>Pseudomonadota</taxon>
        <taxon>Gammaproteobacteria</taxon>
        <taxon>Oceanospirillales</taxon>
        <taxon>Halomonadaceae</taxon>
        <taxon>Litchfieldella</taxon>
    </lineage>
</organism>
<proteinExistence type="predicted"/>
<dbReference type="PANTHER" id="PTHR32309">
    <property type="entry name" value="TYROSINE-PROTEIN KINASE"/>
    <property type="match status" value="1"/>
</dbReference>
<reference evidence="10" key="1">
    <citation type="journal article" date="2019" name="Int. J. Syst. Evol. Microbiol.">
        <title>The Global Catalogue of Microorganisms (GCM) 10K type strain sequencing project: providing services to taxonomists for standard genome sequencing and annotation.</title>
        <authorList>
            <consortium name="The Broad Institute Genomics Platform"/>
            <consortium name="The Broad Institute Genome Sequencing Center for Infectious Disease"/>
            <person name="Wu L."/>
            <person name="Ma J."/>
        </authorList>
    </citation>
    <scope>NUCLEOTIDE SEQUENCE [LARGE SCALE GENOMIC DNA]</scope>
    <source>
        <strain evidence="10">KCTC 22228</strain>
    </source>
</reference>
<keyword evidence="4 7" id="KW-1133">Transmembrane helix</keyword>
<comment type="caution">
    <text evidence="9">The sequence shown here is derived from an EMBL/GenBank/DDBJ whole genome shotgun (WGS) entry which is preliminary data.</text>
</comment>
<dbReference type="EMBL" id="BMXS01000035">
    <property type="protein sequence ID" value="GGY09662.1"/>
    <property type="molecule type" value="Genomic_DNA"/>
</dbReference>
<evidence type="ECO:0000256" key="7">
    <source>
        <dbReference type="SAM" id="Phobius"/>
    </source>
</evidence>
<keyword evidence="2" id="KW-1003">Cell membrane</keyword>
<protein>
    <recommendedName>
        <fullName evidence="8">Polysaccharide chain length determinant N-terminal domain-containing protein</fullName>
    </recommendedName>
</protein>
<evidence type="ECO:0000313" key="10">
    <source>
        <dbReference type="Proteomes" id="UP000653056"/>
    </source>
</evidence>
<sequence>MTNTPPQFSPQANRPEHDDEISLVDLAKIMVKRWKAMTVIFFLVVAAALAYALLMPREYQYASIYNVAEQSPTNALEAPSSLVAKASNLYLGPLTRELIAEQGWENLPFNVEISNPDDTLLVTLSSPASQEYAGAVETLHQRLLERMRQGQQSLVERRRETLERQLESSQQALEAVQNSSSFSAGELIATYTNRIANLEASLADLREGEVSQVAVQSLKPAGTSRSLILALGIVLGGMLAVIGVFVMQFASLVCASLKEDGESGSS</sequence>
<evidence type="ECO:0000259" key="8">
    <source>
        <dbReference type="Pfam" id="PF02706"/>
    </source>
</evidence>
<keyword evidence="6" id="KW-0175">Coiled coil</keyword>
<accession>A0ABQ2ZE75</accession>
<feature type="transmembrane region" description="Helical" evidence="7">
    <location>
        <begin position="227"/>
        <end position="250"/>
    </location>
</feature>
<comment type="subcellular location">
    <subcellularLocation>
        <location evidence="1">Cell membrane</location>
        <topology evidence="1">Multi-pass membrane protein</topology>
    </subcellularLocation>
</comment>
<name>A0ABQ2ZE75_9GAMM</name>
<feature type="transmembrane region" description="Helical" evidence="7">
    <location>
        <begin position="34"/>
        <end position="54"/>
    </location>
</feature>
<keyword evidence="3 7" id="KW-0812">Transmembrane</keyword>
<evidence type="ECO:0000256" key="3">
    <source>
        <dbReference type="ARBA" id="ARBA00022692"/>
    </source>
</evidence>
<evidence type="ECO:0000256" key="4">
    <source>
        <dbReference type="ARBA" id="ARBA00022989"/>
    </source>
</evidence>
<evidence type="ECO:0000256" key="6">
    <source>
        <dbReference type="SAM" id="Coils"/>
    </source>
</evidence>